<dbReference type="Gene3D" id="1.10.10.10">
    <property type="entry name" value="Winged helix-like DNA-binding domain superfamily/Winged helix DNA-binding domain"/>
    <property type="match status" value="1"/>
</dbReference>
<proteinExistence type="predicted"/>
<reference evidence="7" key="1">
    <citation type="journal article" date="2019" name="Int. J. Syst. Evol. Microbiol.">
        <title>The Global Catalogue of Microorganisms (GCM) 10K type strain sequencing project: providing services to taxonomists for standard genome sequencing and annotation.</title>
        <authorList>
            <consortium name="The Broad Institute Genomics Platform"/>
            <consortium name="The Broad Institute Genome Sequencing Center for Infectious Disease"/>
            <person name="Wu L."/>
            <person name="Ma J."/>
        </authorList>
    </citation>
    <scope>NUCLEOTIDE SEQUENCE [LARGE SCALE GENOMIC DNA]</scope>
    <source>
        <strain evidence="7">CCUG 55328</strain>
    </source>
</reference>
<evidence type="ECO:0000313" key="7">
    <source>
        <dbReference type="Proteomes" id="UP001597151"/>
    </source>
</evidence>
<keyword evidence="3" id="KW-0804">Transcription</keyword>
<dbReference type="InterPro" id="IPR036388">
    <property type="entry name" value="WH-like_DNA-bd_sf"/>
</dbReference>
<dbReference type="SUPFAM" id="SSF46785">
    <property type="entry name" value="Winged helix' DNA-binding domain"/>
    <property type="match status" value="1"/>
</dbReference>
<evidence type="ECO:0000259" key="4">
    <source>
        <dbReference type="PROSITE" id="PS51077"/>
    </source>
</evidence>
<gene>
    <name evidence="6" type="ORF">ACFQ3C_08060</name>
</gene>
<dbReference type="Pfam" id="PF01614">
    <property type="entry name" value="IclR_C"/>
    <property type="match status" value="1"/>
</dbReference>
<dbReference type="InterPro" id="IPR014757">
    <property type="entry name" value="Tscrpt_reg_IclR_C"/>
</dbReference>
<keyword evidence="2" id="KW-0238">DNA-binding</keyword>
<dbReference type="PROSITE" id="PS51077">
    <property type="entry name" value="HTH_ICLR"/>
    <property type="match status" value="1"/>
</dbReference>
<dbReference type="InterPro" id="IPR029016">
    <property type="entry name" value="GAF-like_dom_sf"/>
</dbReference>
<dbReference type="PANTHER" id="PTHR30136:SF35">
    <property type="entry name" value="HTH-TYPE TRANSCRIPTIONAL REGULATOR RV1719"/>
    <property type="match status" value="1"/>
</dbReference>
<dbReference type="Gene3D" id="3.30.450.40">
    <property type="match status" value="1"/>
</dbReference>
<dbReference type="PANTHER" id="PTHR30136">
    <property type="entry name" value="HELIX-TURN-HELIX TRANSCRIPTIONAL REGULATOR, ICLR FAMILY"/>
    <property type="match status" value="1"/>
</dbReference>
<feature type="domain" description="IclR-ED" evidence="5">
    <location>
        <begin position="64"/>
        <end position="247"/>
    </location>
</feature>
<keyword evidence="1" id="KW-0805">Transcription regulation</keyword>
<sequence length="260" mass="27885">MGTVAKALSLLDHFSRNRPEIGLSELARLAGLNKATAYRLLSELQQGGFVEQTGTGREYRLGPAVLRLASLRETAVPLRDMAAQALQSLSDATHETAHLSLLQGDRLSMLSYAYSPRHGTRVTMEDAQILAFHATSSGLAVLAFSPPEMIGRILSAPLEKRTEETLTDPAAIRAVLDGVRRTGIAESVGGFEKDVHSHAVPLFDAQARVIGAMAVAAPVARMTPDLTALIRRELWRHATGLTRALGGFPPDGFTAQEAAE</sequence>
<dbReference type="InterPro" id="IPR005471">
    <property type="entry name" value="Tscrpt_reg_IclR_N"/>
</dbReference>
<evidence type="ECO:0000313" key="6">
    <source>
        <dbReference type="EMBL" id="MFD1194622.1"/>
    </source>
</evidence>
<feature type="domain" description="HTH iclR-type" evidence="4">
    <location>
        <begin position="1"/>
        <end position="63"/>
    </location>
</feature>
<evidence type="ECO:0000256" key="2">
    <source>
        <dbReference type="ARBA" id="ARBA00023125"/>
    </source>
</evidence>
<dbReference type="InterPro" id="IPR036390">
    <property type="entry name" value="WH_DNA-bd_sf"/>
</dbReference>
<evidence type="ECO:0000259" key="5">
    <source>
        <dbReference type="PROSITE" id="PS51078"/>
    </source>
</evidence>
<dbReference type="InterPro" id="IPR050707">
    <property type="entry name" value="HTH_MetabolicPath_Reg"/>
</dbReference>
<accession>A0ABW3TF00</accession>
<dbReference type="Proteomes" id="UP001597151">
    <property type="component" value="Unassembled WGS sequence"/>
</dbReference>
<dbReference type="RefSeq" id="WP_380790339.1">
    <property type="nucleotide sequence ID" value="NZ_JBHTKR010000003.1"/>
</dbReference>
<protein>
    <submittedName>
        <fullName evidence="6">IclR family transcriptional regulator</fullName>
    </submittedName>
</protein>
<comment type="caution">
    <text evidence="6">The sequence shown here is derived from an EMBL/GenBank/DDBJ whole genome shotgun (WGS) entry which is preliminary data.</text>
</comment>
<organism evidence="6 7">
    <name type="scientific">Seohaeicola saemankumensis</name>
    <dbReference type="NCBI Taxonomy" id="481181"/>
    <lineage>
        <taxon>Bacteria</taxon>
        <taxon>Pseudomonadati</taxon>
        <taxon>Pseudomonadota</taxon>
        <taxon>Alphaproteobacteria</taxon>
        <taxon>Rhodobacterales</taxon>
        <taxon>Roseobacteraceae</taxon>
        <taxon>Seohaeicola</taxon>
    </lineage>
</organism>
<dbReference type="EMBL" id="JBHTKR010000003">
    <property type="protein sequence ID" value="MFD1194622.1"/>
    <property type="molecule type" value="Genomic_DNA"/>
</dbReference>
<dbReference type="SUPFAM" id="SSF55781">
    <property type="entry name" value="GAF domain-like"/>
    <property type="match status" value="1"/>
</dbReference>
<keyword evidence="7" id="KW-1185">Reference proteome</keyword>
<evidence type="ECO:0000256" key="3">
    <source>
        <dbReference type="ARBA" id="ARBA00023163"/>
    </source>
</evidence>
<dbReference type="SMART" id="SM00346">
    <property type="entry name" value="HTH_ICLR"/>
    <property type="match status" value="1"/>
</dbReference>
<dbReference type="PROSITE" id="PS51078">
    <property type="entry name" value="ICLR_ED"/>
    <property type="match status" value="1"/>
</dbReference>
<evidence type="ECO:0000256" key="1">
    <source>
        <dbReference type="ARBA" id="ARBA00023015"/>
    </source>
</evidence>
<dbReference type="Pfam" id="PF09339">
    <property type="entry name" value="HTH_IclR"/>
    <property type="match status" value="1"/>
</dbReference>
<name>A0ABW3TF00_9RHOB</name>